<evidence type="ECO:0000313" key="2">
    <source>
        <dbReference type="Proteomes" id="UP000285456"/>
    </source>
</evidence>
<organism evidence="1 2">
    <name type="scientific">Oceanobacillus profundus</name>
    <dbReference type="NCBI Taxonomy" id="372463"/>
    <lineage>
        <taxon>Bacteria</taxon>
        <taxon>Bacillati</taxon>
        <taxon>Bacillota</taxon>
        <taxon>Bacilli</taxon>
        <taxon>Bacillales</taxon>
        <taxon>Bacillaceae</taxon>
        <taxon>Oceanobacillus</taxon>
    </lineage>
</organism>
<evidence type="ECO:0008006" key="3">
    <source>
        <dbReference type="Google" id="ProtNLM"/>
    </source>
</evidence>
<evidence type="ECO:0000313" key="1">
    <source>
        <dbReference type="EMBL" id="RHW32553.1"/>
    </source>
</evidence>
<protein>
    <recommendedName>
        <fullName evidence="3">Butirosin biosynthesis protein H N-terminal domain-containing protein</fullName>
    </recommendedName>
</protein>
<proteinExistence type="predicted"/>
<dbReference type="OrthoDB" id="2524290at2"/>
<keyword evidence="2" id="KW-1185">Reference proteome</keyword>
<dbReference type="Proteomes" id="UP000285456">
    <property type="component" value="Unassembled WGS sequence"/>
</dbReference>
<accession>A0A417YHW7</accession>
<dbReference type="EMBL" id="QWEH01000005">
    <property type="protein sequence ID" value="RHW32553.1"/>
    <property type="molecule type" value="Genomic_DNA"/>
</dbReference>
<dbReference type="RefSeq" id="WP_118889191.1">
    <property type="nucleotide sequence ID" value="NZ_PHUT01000005.1"/>
</dbReference>
<name>A0A417YHW7_9BACI</name>
<gene>
    <name evidence="1" type="ORF">D1B32_09485</name>
</gene>
<sequence>MINNKKSFYDFISVPRVVDWRFPDKDGFCNRTLDCKQLCIKEVLNWKGETELIKVFLNPFDCSHHDLQLRRSDPTLNMGYVIQTINAISPEQVKKLIIQHINYHGYCLLFYKSYNTEYSGYYQRYDIVHWSLIVDADEKGITIIDEAGDPKYFEGQRGRIPWTDFLNNWKKDQYHGLGEIHLSQNENLEWENDFLYIVKESVTNMINLNGLNQLKDYICRIKDTPSSQLVSILETLEFDVHYYRRLRELWLLAVNKKVIPQRFLDPSWVEELFYLCKCWSLIMGVLMKWKRQPDKDYKQKLVDFLEQTLENERKFFTALKDVVGA</sequence>
<comment type="caution">
    <text evidence="1">The sequence shown here is derived from an EMBL/GenBank/DDBJ whole genome shotgun (WGS) entry which is preliminary data.</text>
</comment>
<dbReference type="AlphaFoldDB" id="A0A417YHW7"/>
<reference evidence="1 2" key="1">
    <citation type="journal article" date="2007" name="Int. J. Syst. Evol. Microbiol.">
        <title>Oceanobacillus profundus sp. nov., isolated from a deep-sea sediment core.</title>
        <authorList>
            <person name="Kim Y.G."/>
            <person name="Choi D.H."/>
            <person name="Hyun S."/>
            <person name="Cho B.C."/>
        </authorList>
    </citation>
    <scope>NUCLEOTIDE SEQUENCE [LARGE SCALE GENOMIC DNA]</scope>
    <source>
        <strain evidence="1 2">DSM 18246</strain>
    </source>
</reference>